<keyword evidence="10 15" id="KW-0472">Membrane</keyword>
<evidence type="ECO:0000256" key="5">
    <source>
        <dbReference type="ARBA" id="ARBA00022723"/>
    </source>
</evidence>
<dbReference type="GO" id="GO:0005886">
    <property type="term" value="C:plasma membrane"/>
    <property type="evidence" value="ECO:0007669"/>
    <property type="project" value="TreeGrafter"/>
</dbReference>
<keyword evidence="20" id="KW-1185">Reference proteome</keyword>
<sequence>MVDLVRCVAFLAASWTLQVHAGSQQEYPIKSGIKMWVDPATPSDRQAYTNSRGRTWELVMSDEFNEPGRDFRPGKDHLWTSLEKPDGVNGAKELYSHNMTSTECDDKGNCYYYIKIIDDPQSIRTYNMYLNPPAFETVEFQYRAAMVQSWNKFCFQGGLVEVRAQLPGAVTPESGNPDLALGPTGKTKSIDWYPTWPGIWMMGNLGRAIFSASTNRMWPFSYDKCEPDVFDPDNQRISACDSNPGYGLNPNQGRGAPEIDLLEGGGTDISSSLQIAPGMPMDFRLVPPDGKKEKDGNIYCLYSGECKTIGANHPGVPSSFFNARGHKSWYQGLRYSTNPFCASDPAKKQNYATVAASIKAGIKDNVCTPATCPGSKDAYADLGLIDGTGPEHWGINTNGTCFPVMNAYMGSYLCDPDNQHKLCGKPRPDNVTASNIMKPFNYQMDAISSNWPVHLGAYTDFLVYQVEWVTGKKGYVRWMLDGHPIFEITADAFSNVPQDSTKSNPQKVMLEEPMYLIFNVALSTSWGSKPPNPGKPCRGDGKDPKTNKICDAFPMYMKIDYIRLYQDLGTDLDDDNLMQIGCDPESHPTREWILGHIDEYEDHDNKMVDVPGGAYCTVDDDCTIAPKGSIQFSRLVTGECVNKRCKCTHGESWGGPRCNVAVNNSLTKKKVQGFGPPFGLAIALAALVMILTFVAVWYSMRKAAMEVQAALTKNSSKKDVHMSPNDAMESAGKSRYSQNFVHELRKVLYKGVLLSPCGADTTVINVSRSSFILYFALKLPSRLLMTLLELKAFVHESVHALDDAQLRLLSETLRVDLRGCDDRVDIERVLTGLLCLDQDTSLGTFLAWLRKRETQHSLVAKKTTFVNTFVPVIASPRRSNQEPVREKTASILETVKEHHLNDEISQRLNELTLLEQEFKDAERHVHNGAPTFEKLKTFVVKLTRLRSKEEEVRKFFIKQSEILTEQHAQMKAETLHTRAQLDFFVDGFTNLRHRHDELLDKSTKMKAENEVVQDIFLSMSVQESHFGEILHRTLLHQLNEKAALEEKLRLASEEISVLKTKQSELEALISQLKRQRGEAAKDANCYKLQLRKCKEKMQKQAINGPDCAYFRQQAMQMRTTLTSVVSLFRETIARDTKSVKQSVSKEIVKSIQRLNTPPSISKPSVSQPIRVVGAAPVDVADSTRQVARVLEKPDAMKMDIDEAVRGVVLLGGQEGEAEQCATNLSTKFKYIAVDLKTSLVGLEQEARRSIQKQQDELALIAPETTLSVSPPTLSIENYATALRDHLNTRLVKSKARGMVLYNWEMTGKEVNVLIAMGFPIDSVIELQIPPPKPPSAAPTPVPTPLSSAPSTAKSVASSSKTSGASSRTSATPQSRTGSKPSTPSKATLSRQSRSPEPKKAPTPATPASRTTTSKSPVMPSAPKLDRKTVFAGMPHLFSRLEPVTFVEDRVEQIVDTLQHLKEKKATPFVQWDEATQQTNEALMMWAEDLLTMIWNEQESRKPKKPEDLSPKSRSRTAQRRKQMSQHRNGEDVQVPRNESDVNIGEMVDIPVEDNGQRLAPPPRPTIVQLPSRSRSNSSARSPARPEPLPPAAPASSSAAFVDIDPNVLNELPPEIQQEILLEQAAAQKRANDTAIQEAMYAASSESSRDASFGDTEPLRPASSPRGWICHVCTFENHPQLFECEMCETPCVPEDMEDWDDEDGEMDELRGHSRRGSSSTSTPLNRSRSNSATSDLYSKISKKVQASAMSKSLKKIRVPATPAMTTLTQKDEPTAEDLLIVAKMKIESLQSSASQSLQHAKQTIMGKSNSAKKQQLSTNGHRLKAPSAQAAAILNSLQRDLNTKCVPGDDLYETLLVRLWNAIYLDAPRSPRVQSGATQLSPLLPLRPFERISEGWLDIGFQGTNPDTDFRGGGILALKCLVYVFEAFPDKMLQVVSAQRPTDSGKKWYPVTVAGINLTCMIAGLLRLGNGMYDQYPEAFWALFEEPAAFYQLFYHAFVKMDAAWHRTNASFMEFGVVLKATRRMIVYMLDQAPETLDDLRVAAEKTFIDRFVVSVSSAFLADTENGECPDPFNLLEDENEVLLTSPRTAVSSATHKHTTGAPAAPLR</sequence>
<feature type="compositionally biased region" description="Basic and acidic residues" evidence="14">
    <location>
        <begin position="1497"/>
        <end position="1510"/>
    </location>
</feature>
<dbReference type="Gene3D" id="2.60.120.200">
    <property type="match status" value="2"/>
</dbReference>
<dbReference type="GO" id="GO:0071555">
    <property type="term" value="P:cell wall organization"/>
    <property type="evidence" value="ECO:0007669"/>
    <property type="project" value="UniProtKB-KW"/>
</dbReference>
<comment type="subcellular location">
    <subcellularLocation>
        <location evidence="1">Membrane</location>
        <topology evidence="1">Single-pass type II membrane protein</topology>
    </subcellularLocation>
</comment>
<dbReference type="PANTHER" id="PTHR31361">
    <property type="entry name" value="BETA-GLUCAN SYNTHESIS-ASSOCIATED PROTEIN KRE6-RELATED"/>
    <property type="match status" value="1"/>
</dbReference>
<dbReference type="PROSITE" id="PS51335">
    <property type="entry name" value="ELMO"/>
    <property type="match status" value="1"/>
</dbReference>
<dbReference type="InterPro" id="IPR013320">
    <property type="entry name" value="ConA-like_dom_sf"/>
</dbReference>
<keyword evidence="13" id="KW-0175">Coiled coil</keyword>
<feature type="compositionally biased region" description="Polar residues" evidence="14">
    <location>
        <begin position="1722"/>
        <end position="1735"/>
    </location>
</feature>
<feature type="region of interest" description="Disordered" evidence="14">
    <location>
        <begin position="2086"/>
        <end position="2107"/>
    </location>
</feature>
<evidence type="ECO:0000256" key="8">
    <source>
        <dbReference type="ARBA" id="ARBA00022968"/>
    </source>
</evidence>
<dbReference type="InterPro" id="IPR005629">
    <property type="entry name" value="Skn1/Kre6/Sbg1"/>
</dbReference>
<dbReference type="InterPro" id="IPR036443">
    <property type="entry name" value="Znf_RanBP2_sf"/>
</dbReference>
<evidence type="ECO:0000256" key="1">
    <source>
        <dbReference type="ARBA" id="ARBA00004606"/>
    </source>
</evidence>
<keyword evidence="4 15" id="KW-0812">Transmembrane</keyword>
<keyword evidence="11" id="KW-0325">Glycoprotein</keyword>
<keyword evidence="5" id="KW-0479">Metal-binding</keyword>
<evidence type="ECO:0000256" key="14">
    <source>
        <dbReference type="SAM" id="MobiDB-lite"/>
    </source>
</evidence>
<accession>A0A8K1FLD2</accession>
<keyword evidence="12" id="KW-0961">Cell wall biogenesis/degradation</keyword>
<organism evidence="19 20">
    <name type="scientific">Pythium oligandrum</name>
    <name type="common">Mycoparasitic fungus</name>
    <dbReference type="NCBI Taxonomy" id="41045"/>
    <lineage>
        <taxon>Eukaryota</taxon>
        <taxon>Sar</taxon>
        <taxon>Stramenopiles</taxon>
        <taxon>Oomycota</taxon>
        <taxon>Peronosporomycetes</taxon>
        <taxon>Pythiales</taxon>
        <taxon>Pythiaceae</taxon>
        <taxon>Pythium</taxon>
    </lineage>
</organism>
<dbReference type="SUPFAM" id="SSF49899">
    <property type="entry name" value="Concanavalin A-like lectins/glucanases"/>
    <property type="match status" value="1"/>
</dbReference>
<feature type="domain" description="ELMO" evidence="17">
    <location>
        <begin position="1850"/>
        <end position="2029"/>
    </location>
</feature>
<dbReference type="GO" id="GO:0005789">
    <property type="term" value="C:endoplasmic reticulum membrane"/>
    <property type="evidence" value="ECO:0007669"/>
    <property type="project" value="TreeGrafter"/>
</dbReference>
<keyword evidence="16" id="KW-0732">Signal</keyword>
<keyword evidence="6" id="KW-0863">Zinc-finger</keyword>
<name>A0A8K1FLD2_PYTOL</name>
<evidence type="ECO:0000256" key="6">
    <source>
        <dbReference type="ARBA" id="ARBA00022771"/>
    </source>
</evidence>
<feature type="signal peptide" evidence="16">
    <location>
        <begin position="1"/>
        <end position="21"/>
    </location>
</feature>
<dbReference type="InterPro" id="IPR000757">
    <property type="entry name" value="Beta-glucanase-like"/>
</dbReference>
<evidence type="ECO:0000256" key="16">
    <source>
        <dbReference type="SAM" id="SignalP"/>
    </source>
</evidence>
<evidence type="ECO:0000256" key="15">
    <source>
        <dbReference type="SAM" id="Phobius"/>
    </source>
</evidence>
<dbReference type="Pfam" id="PF03935">
    <property type="entry name" value="SKN1_KRE6_Sbg1"/>
    <property type="match status" value="2"/>
</dbReference>
<dbReference type="SMART" id="SM00547">
    <property type="entry name" value="ZnF_RBZ"/>
    <property type="match status" value="1"/>
</dbReference>
<feature type="compositionally biased region" description="Polar residues" evidence="14">
    <location>
        <begin position="1372"/>
        <end position="1392"/>
    </location>
</feature>
<dbReference type="EMBL" id="SPLM01000038">
    <property type="protein sequence ID" value="TMW65144.1"/>
    <property type="molecule type" value="Genomic_DNA"/>
</dbReference>
<dbReference type="Gene3D" id="6.10.250.1630">
    <property type="match status" value="1"/>
</dbReference>
<keyword evidence="3" id="KW-0808">Transferase</keyword>
<dbReference type="Pfam" id="PF14377">
    <property type="entry name" value="UBM"/>
    <property type="match status" value="1"/>
</dbReference>
<keyword evidence="7" id="KW-0862">Zinc</keyword>
<protein>
    <submittedName>
        <fullName evidence="19">Uncharacterized protein</fullName>
    </submittedName>
</protein>
<evidence type="ECO:0000256" key="2">
    <source>
        <dbReference type="ARBA" id="ARBA00010962"/>
    </source>
</evidence>
<feature type="transmembrane region" description="Helical" evidence="15">
    <location>
        <begin position="678"/>
        <end position="698"/>
    </location>
</feature>
<dbReference type="Gene3D" id="2.30.30.380">
    <property type="entry name" value="Zn-finger domain of Sec23/24"/>
    <property type="match status" value="1"/>
</dbReference>
<proteinExistence type="inferred from homology"/>
<dbReference type="GO" id="GO:0006078">
    <property type="term" value="P:(1-&gt;6)-beta-D-glucan biosynthetic process"/>
    <property type="evidence" value="ECO:0007669"/>
    <property type="project" value="TreeGrafter"/>
</dbReference>
<feature type="compositionally biased region" description="Pro residues" evidence="14">
    <location>
        <begin position="1329"/>
        <end position="1343"/>
    </location>
</feature>
<reference evidence="19" key="1">
    <citation type="submission" date="2019-03" db="EMBL/GenBank/DDBJ databases">
        <title>Long read genome sequence of the mycoparasitic Pythium oligandrum ATCC 38472 isolated from sugarbeet rhizosphere.</title>
        <authorList>
            <person name="Gaulin E."/>
        </authorList>
    </citation>
    <scope>NUCLEOTIDE SEQUENCE</scope>
    <source>
        <strain evidence="19">ATCC 38472_TT</strain>
    </source>
</reference>
<feature type="region of interest" description="Disordered" evidence="14">
    <location>
        <begin position="1497"/>
        <end position="1597"/>
    </location>
</feature>
<feature type="compositionally biased region" description="Low complexity" evidence="14">
    <location>
        <begin position="1401"/>
        <end position="1416"/>
    </location>
</feature>
<comment type="similarity">
    <text evidence="2">Belongs to the SKN1/KRE6 family.</text>
</comment>
<dbReference type="InterPro" id="IPR001876">
    <property type="entry name" value="Znf_RanBP2"/>
</dbReference>
<dbReference type="InterPro" id="IPR006816">
    <property type="entry name" value="ELMO_dom"/>
</dbReference>
<dbReference type="PROSITE" id="PS01358">
    <property type="entry name" value="ZF_RANBP2_1"/>
    <property type="match status" value="1"/>
</dbReference>
<feature type="compositionally biased region" description="Low complexity" evidence="14">
    <location>
        <begin position="1570"/>
        <end position="1582"/>
    </location>
</feature>
<evidence type="ECO:0000259" key="18">
    <source>
        <dbReference type="PROSITE" id="PS51762"/>
    </source>
</evidence>
<dbReference type="InterPro" id="IPR025527">
    <property type="entry name" value="HUWE1/Rev1_UBM"/>
</dbReference>
<feature type="region of interest" description="Disordered" evidence="14">
    <location>
        <begin position="1639"/>
        <end position="1661"/>
    </location>
</feature>
<dbReference type="FunFam" id="2.60.120.200:FF:000157">
    <property type="entry name" value="Beta-glucan synthesis-associated protein SKN1"/>
    <property type="match status" value="1"/>
</dbReference>
<feature type="compositionally biased region" description="Low complexity" evidence="14">
    <location>
        <begin position="1344"/>
        <end position="1371"/>
    </location>
</feature>
<feature type="chain" id="PRO_5035469012" evidence="16">
    <location>
        <begin position="22"/>
        <end position="2107"/>
    </location>
</feature>
<evidence type="ECO:0000256" key="12">
    <source>
        <dbReference type="ARBA" id="ARBA00023316"/>
    </source>
</evidence>
<evidence type="ECO:0000313" key="20">
    <source>
        <dbReference type="Proteomes" id="UP000794436"/>
    </source>
</evidence>
<dbReference type="GO" id="GO:0015926">
    <property type="term" value="F:glucosidase activity"/>
    <property type="evidence" value="ECO:0007669"/>
    <property type="project" value="TreeGrafter"/>
</dbReference>
<keyword evidence="9 15" id="KW-1133">Transmembrane helix</keyword>
<dbReference type="OrthoDB" id="412647at2759"/>
<feature type="region of interest" description="Disordered" evidence="14">
    <location>
        <begin position="1329"/>
        <end position="1425"/>
    </location>
</feature>
<feature type="compositionally biased region" description="Basic residues" evidence="14">
    <location>
        <begin position="1512"/>
        <end position="1524"/>
    </location>
</feature>
<evidence type="ECO:0000313" key="19">
    <source>
        <dbReference type="EMBL" id="TMW65144.1"/>
    </source>
</evidence>
<dbReference type="Proteomes" id="UP000794436">
    <property type="component" value="Unassembled WGS sequence"/>
</dbReference>
<evidence type="ECO:0000256" key="7">
    <source>
        <dbReference type="ARBA" id="ARBA00022833"/>
    </source>
</evidence>
<evidence type="ECO:0000256" key="10">
    <source>
        <dbReference type="ARBA" id="ARBA00023136"/>
    </source>
</evidence>
<comment type="caution">
    <text evidence="19">The sequence shown here is derived from an EMBL/GenBank/DDBJ whole genome shotgun (WGS) entry which is preliminary data.</text>
</comment>
<evidence type="ECO:0000256" key="9">
    <source>
        <dbReference type="ARBA" id="ARBA00022989"/>
    </source>
</evidence>
<dbReference type="PANTHER" id="PTHR31361:SF1">
    <property type="entry name" value="BETA-GLUCAN SYNTHESIS-ASSOCIATED PROTEIN KRE6-RELATED"/>
    <property type="match status" value="1"/>
</dbReference>
<evidence type="ECO:0000256" key="3">
    <source>
        <dbReference type="ARBA" id="ARBA00022679"/>
    </source>
</evidence>
<evidence type="ECO:0000256" key="13">
    <source>
        <dbReference type="SAM" id="Coils"/>
    </source>
</evidence>
<evidence type="ECO:0000256" key="11">
    <source>
        <dbReference type="ARBA" id="ARBA00023180"/>
    </source>
</evidence>
<dbReference type="GO" id="GO:0008270">
    <property type="term" value="F:zinc ion binding"/>
    <property type="evidence" value="ECO:0007669"/>
    <property type="project" value="UniProtKB-KW"/>
</dbReference>
<gene>
    <name evidence="19" type="ORF">Poli38472_009311</name>
</gene>
<feature type="domain" description="GH16" evidence="18">
    <location>
        <begin position="281"/>
        <end position="570"/>
    </location>
</feature>
<dbReference type="GO" id="GO:0016740">
    <property type="term" value="F:transferase activity"/>
    <property type="evidence" value="ECO:0007669"/>
    <property type="project" value="UniProtKB-KW"/>
</dbReference>
<dbReference type="Pfam" id="PF04727">
    <property type="entry name" value="ELMO_CED12"/>
    <property type="match status" value="1"/>
</dbReference>
<dbReference type="PROSITE" id="PS51762">
    <property type="entry name" value="GH16_2"/>
    <property type="match status" value="1"/>
</dbReference>
<evidence type="ECO:0000256" key="4">
    <source>
        <dbReference type="ARBA" id="ARBA00022692"/>
    </source>
</evidence>
<feature type="coiled-coil region" evidence="13">
    <location>
        <begin position="1034"/>
        <end position="1082"/>
    </location>
</feature>
<dbReference type="SUPFAM" id="SSF90209">
    <property type="entry name" value="Ran binding protein zinc finger-like"/>
    <property type="match status" value="1"/>
</dbReference>
<evidence type="ECO:0000259" key="17">
    <source>
        <dbReference type="PROSITE" id="PS51335"/>
    </source>
</evidence>
<feature type="region of interest" description="Disordered" evidence="14">
    <location>
        <begin position="1697"/>
        <end position="1735"/>
    </location>
</feature>
<keyword evidence="8" id="KW-0735">Signal-anchor</keyword>